<dbReference type="RefSeq" id="WP_014269726.1">
    <property type="nucleotide sequence ID" value="NC_016633.1"/>
</dbReference>
<dbReference type="GO" id="GO:0030313">
    <property type="term" value="C:cell envelope"/>
    <property type="evidence" value="ECO:0007669"/>
    <property type="project" value="UniProtKB-SubCell"/>
</dbReference>
<comment type="similarity">
    <text evidence="2 4">Belongs to the bacterial solute-binding protein 3 family.</text>
</comment>
<dbReference type="Proteomes" id="UP000005632">
    <property type="component" value="Chromosome"/>
</dbReference>
<dbReference type="InterPro" id="IPR001638">
    <property type="entry name" value="Solute-binding_3/MltF_N"/>
</dbReference>
<dbReference type="OrthoDB" id="9775197at2"/>
<evidence type="ECO:0000256" key="3">
    <source>
        <dbReference type="ARBA" id="ARBA00022729"/>
    </source>
</evidence>
<keyword evidence="8" id="KW-1185">Reference proteome</keyword>
<dbReference type="PANTHER" id="PTHR35936:SF34">
    <property type="entry name" value="ABC TRANSPORTER EXTRACELLULAR-BINDING PROTEIN YCKB-RELATED"/>
    <property type="match status" value="1"/>
</dbReference>
<dbReference type="InterPro" id="IPR018313">
    <property type="entry name" value="SBP_3_CS"/>
</dbReference>
<feature type="signal peptide" evidence="5">
    <location>
        <begin position="1"/>
        <end position="20"/>
    </location>
</feature>
<evidence type="ECO:0000313" key="7">
    <source>
        <dbReference type="EMBL" id="AEV28877.1"/>
    </source>
</evidence>
<dbReference type="SUPFAM" id="SSF53850">
    <property type="entry name" value="Periplasmic binding protein-like II"/>
    <property type="match status" value="1"/>
</dbReference>
<gene>
    <name evidence="7" type="ordered locus">SpiGrapes_1053</name>
</gene>
<dbReference type="CDD" id="cd00996">
    <property type="entry name" value="PBP2_AatB_like"/>
    <property type="match status" value="1"/>
</dbReference>
<name>G8QRU4_SPHPG</name>
<reference evidence="7 8" key="1">
    <citation type="submission" date="2011-11" db="EMBL/GenBank/DDBJ databases">
        <title>Complete sequence of Spirochaeta sp. grapes.</title>
        <authorList>
            <consortium name="US DOE Joint Genome Institute"/>
            <person name="Lucas S."/>
            <person name="Han J."/>
            <person name="Lapidus A."/>
            <person name="Cheng J.-F."/>
            <person name="Goodwin L."/>
            <person name="Pitluck S."/>
            <person name="Peters L."/>
            <person name="Ovchinnikova G."/>
            <person name="Munk A.C."/>
            <person name="Detter J.C."/>
            <person name="Han C."/>
            <person name="Tapia R."/>
            <person name="Land M."/>
            <person name="Hauser L."/>
            <person name="Kyrpides N."/>
            <person name="Ivanova N."/>
            <person name="Pagani I."/>
            <person name="Ritalahtilisa K."/>
            <person name="Loeffler F."/>
            <person name="Woyke T."/>
        </authorList>
    </citation>
    <scope>NUCLEOTIDE SEQUENCE [LARGE SCALE GENOMIC DNA]</scope>
    <source>
        <strain evidence="8">ATCC BAA-1885 / DSM 22778 / Grapes</strain>
    </source>
</reference>
<evidence type="ECO:0000256" key="1">
    <source>
        <dbReference type="ARBA" id="ARBA00004196"/>
    </source>
</evidence>
<dbReference type="HOGENOM" id="CLU_019602_18_2_12"/>
<evidence type="ECO:0000256" key="4">
    <source>
        <dbReference type="RuleBase" id="RU003744"/>
    </source>
</evidence>
<organism evidence="7 8">
    <name type="scientific">Sphaerochaeta pleomorpha (strain ATCC BAA-1885 / DSM 22778 / Grapes)</name>
    <dbReference type="NCBI Taxonomy" id="158190"/>
    <lineage>
        <taxon>Bacteria</taxon>
        <taxon>Pseudomonadati</taxon>
        <taxon>Spirochaetota</taxon>
        <taxon>Spirochaetia</taxon>
        <taxon>Spirochaetales</taxon>
        <taxon>Sphaerochaetaceae</taxon>
        <taxon>Sphaerochaeta</taxon>
    </lineage>
</organism>
<dbReference type="Pfam" id="PF00497">
    <property type="entry name" value="SBP_bac_3"/>
    <property type="match status" value="1"/>
</dbReference>
<keyword evidence="3 5" id="KW-0732">Signal</keyword>
<proteinExistence type="inferred from homology"/>
<dbReference type="eggNOG" id="COG0834">
    <property type="taxonomic scope" value="Bacteria"/>
</dbReference>
<feature type="domain" description="Solute-binding protein family 3/N-terminal" evidence="6">
    <location>
        <begin position="40"/>
        <end position="263"/>
    </location>
</feature>
<accession>G8QRU4</accession>
<dbReference type="SMART" id="SM00062">
    <property type="entry name" value="PBPb"/>
    <property type="match status" value="1"/>
</dbReference>
<dbReference type="PROSITE" id="PS01039">
    <property type="entry name" value="SBP_BACTERIAL_3"/>
    <property type="match status" value="1"/>
</dbReference>
<dbReference type="AlphaFoldDB" id="G8QRU4"/>
<evidence type="ECO:0000259" key="6">
    <source>
        <dbReference type="SMART" id="SM00062"/>
    </source>
</evidence>
<dbReference type="KEGG" id="sgp:SpiGrapes_1053"/>
<sequence>MKKTTIILAAMLLVASSLFAAGAKEQAGDNSLQKALDKGKLVVGLDDSFPPMGFRNEANEIVGFDVDLAKEVCSRLGIEAVFQPIDWNAKEQELNTGNIDCIWNGFTITEDRLANMTFTSPYVSNAQVVVVKGDSPYTTLASLAGKKLGYQAGSSAAEAVDGSPEFKKSLKQIVEFKENLTGLMDLEIGGIDALVIDLLVANDNINRSGKDFKILSETLSSEDYGIGFRKGEQKLADGVWAELVAMDKDGTLAKIATQWFGADITVVGK</sequence>
<comment type="subcellular location">
    <subcellularLocation>
        <location evidence="1">Cell envelope</location>
    </subcellularLocation>
</comment>
<feature type="chain" id="PRO_5003514975" evidence="5">
    <location>
        <begin position="21"/>
        <end position="269"/>
    </location>
</feature>
<dbReference type="EMBL" id="CP003155">
    <property type="protein sequence ID" value="AEV28877.1"/>
    <property type="molecule type" value="Genomic_DNA"/>
</dbReference>
<dbReference type="STRING" id="158190.SpiGrapes_1053"/>
<dbReference type="PANTHER" id="PTHR35936">
    <property type="entry name" value="MEMBRANE-BOUND LYTIC MUREIN TRANSGLYCOSYLASE F"/>
    <property type="match status" value="1"/>
</dbReference>
<evidence type="ECO:0000313" key="8">
    <source>
        <dbReference type="Proteomes" id="UP000005632"/>
    </source>
</evidence>
<protein>
    <submittedName>
        <fullName evidence="7">Periplasmic component of amino acid ABC-type transporter/signal transduction system</fullName>
    </submittedName>
</protein>
<evidence type="ECO:0000256" key="5">
    <source>
        <dbReference type="SAM" id="SignalP"/>
    </source>
</evidence>
<evidence type="ECO:0000256" key="2">
    <source>
        <dbReference type="ARBA" id="ARBA00010333"/>
    </source>
</evidence>
<dbReference type="Gene3D" id="3.40.190.10">
    <property type="entry name" value="Periplasmic binding protein-like II"/>
    <property type="match status" value="2"/>
</dbReference>